<keyword evidence="10" id="KW-1185">Reference proteome</keyword>
<dbReference type="AlphaFoldDB" id="A0A9D4G933"/>
<evidence type="ECO:0000256" key="1">
    <source>
        <dbReference type="ARBA" id="ARBA00010617"/>
    </source>
</evidence>
<keyword evidence="2 7" id="KW-0349">Heme</keyword>
<evidence type="ECO:0000256" key="8">
    <source>
        <dbReference type="RuleBase" id="RU000461"/>
    </source>
</evidence>
<reference evidence="9" key="2">
    <citation type="submission" date="2020-11" db="EMBL/GenBank/DDBJ databases">
        <authorList>
            <person name="McCartney M.A."/>
            <person name="Auch B."/>
            <person name="Kono T."/>
            <person name="Mallez S."/>
            <person name="Becker A."/>
            <person name="Gohl D.M."/>
            <person name="Silverstein K.A.T."/>
            <person name="Koren S."/>
            <person name="Bechman K.B."/>
            <person name="Herman A."/>
            <person name="Abrahante J.E."/>
            <person name="Garbe J."/>
        </authorList>
    </citation>
    <scope>NUCLEOTIDE SEQUENCE</scope>
    <source>
        <strain evidence="9">Duluth1</strain>
        <tissue evidence="9">Whole animal</tissue>
    </source>
</reference>
<evidence type="ECO:0000256" key="6">
    <source>
        <dbReference type="ARBA" id="ARBA00023033"/>
    </source>
</evidence>
<dbReference type="InterPro" id="IPR002403">
    <property type="entry name" value="Cyt_P450_E_grp-IV"/>
</dbReference>
<keyword evidence="3 7" id="KW-0479">Metal-binding</keyword>
<proteinExistence type="inferred from homology"/>
<dbReference type="PANTHER" id="PTHR24286:SF384">
    <property type="entry name" value="P450, PUTATIVE (EUROFUNG)-RELATED"/>
    <property type="match status" value="1"/>
</dbReference>
<accession>A0A9D4G933</accession>
<dbReference type="Pfam" id="PF00067">
    <property type="entry name" value="p450"/>
    <property type="match status" value="1"/>
</dbReference>
<evidence type="ECO:0000313" key="9">
    <source>
        <dbReference type="EMBL" id="KAH3812532.1"/>
    </source>
</evidence>
<dbReference type="Proteomes" id="UP000828390">
    <property type="component" value="Unassembled WGS sequence"/>
</dbReference>
<organism evidence="9 10">
    <name type="scientific">Dreissena polymorpha</name>
    <name type="common">Zebra mussel</name>
    <name type="synonym">Mytilus polymorpha</name>
    <dbReference type="NCBI Taxonomy" id="45954"/>
    <lineage>
        <taxon>Eukaryota</taxon>
        <taxon>Metazoa</taxon>
        <taxon>Spiralia</taxon>
        <taxon>Lophotrochozoa</taxon>
        <taxon>Mollusca</taxon>
        <taxon>Bivalvia</taxon>
        <taxon>Autobranchia</taxon>
        <taxon>Heteroconchia</taxon>
        <taxon>Euheterodonta</taxon>
        <taxon>Imparidentia</taxon>
        <taxon>Neoheterodontei</taxon>
        <taxon>Myida</taxon>
        <taxon>Dreissenoidea</taxon>
        <taxon>Dreissenidae</taxon>
        <taxon>Dreissena</taxon>
    </lineage>
</organism>
<comment type="cofactor">
    <cofactor evidence="7">
        <name>heme</name>
        <dbReference type="ChEBI" id="CHEBI:30413"/>
    </cofactor>
</comment>
<dbReference type="PRINTS" id="PR00385">
    <property type="entry name" value="P450"/>
</dbReference>
<dbReference type="EMBL" id="JAIWYP010000006">
    <property type="protein sequence ID" value="KAH3812532.1"/>
    <property type="molecule type" value="Genomic_DNA"/>
</dbReference>
<feature type="binding site" description="axial binding residue" evidence="7">
    <location>
        <position position="289"/>
    </location>
    <ligand>
        <name>heme</name>
        <dbReference type="ChEBI" id="CHEBI:30413"/>
    </ligand>
    <ligandPart>
        <name>Fe</name>
        <dbReference type="ChEBI" id="CHEBI:18248"/>
    </ligandPart>
</feature>
<dbReference type="Gene3D" id="1.10.630.10">
    <property type="entry name" value="Cytochrome P450"/>
    <property type="match status" value="1"/>
</dbReference>
<dbReference type="GO" id="GO:0034653">
    <property type="term" value="P:retinoic acid catabolic process"/>
    <property type="evidence" value="ECO:0007669"/>
    <property type="project" value="UniProtKB-ARBA"/>
</dbReference>
<dbReference type="InterPro" id="IPR036396">
    <property type="entry name" value="Cyt_P450_sf"/>
</dbReference>
<evidence type="ECO:0000313" key="10">
    <source>
        <dbReference type="Proteomes" id="UP000828390"/>
    </source>
</evidence>
<dbReference type="GO" id="GO:0004497">
    <property type="term" value="F:monooxygenase activity"/>
    <property type="evidence" value="ECO:0007669"/>
    <property type="project" value="UniProtKB-KW"/>
</dbReference>
<dbReference type="SUPFAM" id="SSF48264">
    <property type="entry name" value="Cytochrome P450"/>
    <property type="match status" value="1"/>
</dbReference>
<evidence type="ECO:0000256" key="3">
    <source>
        <dbReference type="ARBA" id="ARBA00022723"/>
    </source>
</evidence>
<evidence type="ECO:0000256" key="2">
    <source>
        <dbReference type="ARBA" id="ARBA00022617"/>
    </source>
</evidence>
<dbReference type="InterPro" id="IPR001128">
    <property type="entry name" value="Cyt_P450"/>
</dbReference>
<dbReference type="PANTHER" id="PTHR24286">
    <property type="entry name" value="CYTOCHROME P450 26"/>
    <property type="match status" value="1"/>
</dbReference>
<keyword evidence="6 8" id="KW-0503">Monooxygenase</keyword>
<dbReference type="GO" id="GO:0016705">
    <property type="term" value="F:oxidoreductase activity, acting on paired donors, with incorporation or reduction of molecular oxygen"/>
    <property type="evidence" value="ECO:0007669"/>
    <property type="project" value="InterPro"/>
</dbReference>
<gene>
    <name evidence="9" type="ORF">DPMN_140967</name>
</gene>
<dbReference type="GO" id="GO:0005506">
    <property type="term" value="F:iron ion binding"/>
    <property type="evidence" value="ECO:0007669"/>
    <property type="project" value="InterPro"/>
</dbReference>
<keyword evidence="4 8" id="KW-0560">Oxidoreductase</keyword>
<evidence type="ECO:0000256" key="5">
    <source>
        <dbReference type="ARBA" id="ARBA00023004"/>
    </source>
</evidence>
<dbReference type="GO" id="GO:0016125">
    <property type="term" value="P:sterol metabolic process"/>
    <property type="evidence" value="ECO:0007669"/>
    <property type="project" value="TreeGrafter"/>
</dbReference>
<comment type="similarity">
    <text evidence="1 8">Belongs to the cytochrome P450 family.</text>
</comment>
<reference evidence="9" key="1">
    <citation type="journal article" date="2019" name="bioRxiv">
        <title>The Genome of the Zebra Mussel, Dreissena polymorpha: A Resource for Invasive Species Research.</title>
        <authorList>
            <person name="McCartney M.A."/>
            <person name="Auch B."/>
            <person name="Kono T."/>
            <person name="Mallez S."/>
            <person name="Zhang Y."/>
            <person name="Obille A."/>
            <person name="Becker A."/>
            <person name="Abrahante J.E."/>
            <person name="Garbe J."/>
            <person name="Badalamenti J.P."/>
            <person name="Herman A."/>
            <person name="Mangelson H."/>
            <person name="Liachko I."/>
            <person name="Sullivan S."/>
            <person name="Sone E.D."/>
            <person name="Koren S."/>
            <person name="Silverstein K.A.T."/>
            <person name="Beckman K.B."/>
            <person name="Gohl D.M."/>
        </authorList>
    </citation>
    <scope>NUCLEOTIDE SEQUENCE</scope>
    <source>
        <strain evidence="9">Duluth1</strain>
        <tissue evidence="9">Whole animal</tissue>
    </source>
</reference>
<name>A0A9D4G933_DREPO</name>
<dbReference type="PRINTS" id="PR00465">
    <property type="entry name" value="EP450IV"/>
</dbReference>
<evidence type="ECO:0008006" key="11">
    <source>
        <dbReference type="Google" id="ProtNLM"/>
    </source>
</evidence>
<dbReference type="GO" id="GO:0020037">
    <property type="term" value="F:heme binding"/>
    <property type="evidence" value="ECO:0007669"/>
    <property type="project" value="InterPro"/>
</dbReference>
<sequence>MIPFIQDCVTSVLTDWKSRRDIVTYPECKQMAFRISACALIGIKPNEHKIGEMHEIFEDFTRSIFSIPVNFPGFGFRQALKAKKQLHAIIREVIADVQKGPSTPVMTAIFKSSEALGEDREESLIEVVVDLLFAGHETLASATTNSVMFLGQRKDVVKKLLDEIRHKLCYEQNDMVVDGYDCATDSLSFQKINELKYLNNVVNEVLRLLPPAGAGYRKVLKSFELGGFLIPKGWVVMYGIRDTHITSPVFENAADFDPDRWADIDASSSHGHNKARFQFLPFSYGARGCIGKTFAQLVLKIFIIELVQQCEWQLRNDRPKIRFAPMPVPADNLTIAVKPRTVK</sequence>
<comment type="caution">
    <text evidence="9">The sequence shown here is derived from an EMBL/GenBank/DDBJ whole genome shotgun (WGS) entry which is preliminary data.</text>
</comment>
<protein>
    <recommendedName>
        <fullName evidence="11">Cytochrome P450</fullName>
    </recommendedName>
</protein>
<evidence type="ECO:0000256" key="7">
    <source>
        <dbReference type="PIRSR" id="PIRSR602403-1"/>
    </source>
</evidence>
<evidence type="ECO:0000256" key="4">
    <source>
        <dbReference type="ARBA" id="ARBA00023002"/>
    </source>
</evidence>
<dbReference type="InterPro" id="IPR017972">
    <property type="entry name" value="Cyt_P450_CS"/>
</dbReference>
<dbReference type="PROSITE" id="PS00086">
    <property type="entry name" value="CYTOCHROME_P450"/>
    <property type="match status" value="1"/>
</dbReference>
<keyword evidence="5 7" id="KW-0408">Iron</keyword>